<dbReference type="InterPro" id="IPR050187">
    <property type="entry name" value="Lipid_Phosphate_FormReg"/>
</dbReference>
<name>A0ABM1JXD2_GEKJA</name>
<gene>
    <name evidence="3" type="primary">LOC107109924</name>
</gene>
<evidence type="ECO:0000313" key="3">
    <source>
        <dbReference type="RefSeq" id="XP_015266119.1"/>
    </source>
</evidence>
<organism evidence="2 3">
    <name type="scientific">Gekko japonicus</name>
    <name type="common">Schlegel's Japanese gecko</name>
    <dbReference type="NCBI Taxonomy" id="146911"/>
    <lineage>
        <taxon>Eukaryota</taxon>
        <taxon>Metazoa</taxon>
        <taxon>Chordata</taxon>
        <taxon>Craniata</taxon>
        <taxon>Vertebrata</taxon>
        <taxon>Euteleostomi</taxon>
        <taxon>Lepidosauria</taxon>
        <taxon>Squamata</taxon>
        <taxon>Bifurcata</taxon>
        <taxon>Gekkota</taxon>
        <taxon>Gekkonidae</taxon>
        <taxon>Gekkoninae</taxon>
        <taxon>Gekko</taxon>
    </lineage>
</organism>
<dbReference type="InterPro" id="IPR016064">
    <property type="entry name" value="NAD/diacylglycerol_kinase_sf"/>
</dbReference>
<dbReference type="GeneID" id="107109924"/>
<dbReference type="PANTHER" id="PTHR12358">
    <property type="entry name" value="SPHINGOSINE KINASE"/>
    <property type="match status" value="1"/>
</dbReference>
<dbReference type="Pfam" id="PF19280">
    <property type="entry name" value="CERK_C"/>
    <property type="match status" value="1"/>
</dbReference>
<dbReference type="Gene3D" id="2.60.200.40">
    <property type="match status" value="1"/>
</dbReference>
<feature type="domain" description="Ceramide kinase C-terminal" evidence="1">
    <location>
        <begin position="2"/>
        <end position="146"/>
    </location>
</feature>
<dbReference type="SUPFAM" id="SSF111331">
    <property type="entry name" value="NAD kinase/diacylglycerol kinase-like"/>
    <property type="match status" value="1"/>
</dbReference>
<dbReference type="InterPro" id="IPR045363">
    <property type="entry name" value="CERK_C"/>
</dbReference>
<dbReference type="PANTHER" id="PTHR12358:SF95">
    <property type="entry name" value="CERAMIDE KINASE"/>
    <property type="match status" value="1"/>
</dbReference>
<dbReference type="Proteomes" id="UP000694871">
    <property type="component" value="Unplaced"/>
</dbReference>
<keyword evidence="2" id="KW-1185">Reference proteome</keyword>
<reference evidence="3" key="1">
    <citation type="submission" date="2025-08" db="UniProtKB">
        <authorList>
            <consortium name="RefSeq"/>
        </authorList>
    </citation>
    <scope>IDENTIFICATION</scope>
</reference>
<feature type="non-terminal residue" evidence="3">
    <location>
        <position position="1"/>
    </location>
</feature>
<protein>
    <submittedName>
        <fullName evidence="3">Ceramide kinase-like</fullName>
    </submittedName>
</protein>
<proteinExistence type="predicted"/>
<accession>A0ABM1JXD2</accession>
<evidence type="ECO:0000313" key="2">
    <source>
        <dbReference type="Proteomes" id="UP000694871"/>
    </source>
</evidence>
<dbReference type="RefSeq" id="XP_015266119.1">
    <property type="nucleotide sequence ID" value="XM_015410633.1"/>
</dbReference>
<sequence>GEWQQVKGRFLAVNVTSMSSACPKSPEGLSPCAHLADGTADLILVRECSTFSFLRHLTRHTNSSDQFDLPFVSVHRVRAVRFTASKAGDCEDRELRSRKGLCGGTCQGESPLSCWTCDGETLDHADVSIRVHGRLIHLFARGIERASCVP</sequence>
<evidence type="ECO:0000259" key="1">
    <source>
        <dbReference type="Pfam" id="PF19280"/>
    </source>
</evidence>